<feature type="compositionally biased region" description="Low complexity" evidence="1">
    <location>
        <begin position="268"/>
        <end position="278"/>
    </location>
</feature>
<proteinExistence type="predicted"/>
<feature type="region of interest" description="Disordered" evidence="1">
    <location>
        <begin position="216"/>
        <end position="278"/>
    </location>
</feature>
<dbReference type="Proteomes" id="UP001189429">
    <property type="component" value="Unassembled WGS sequence"/>
</dbReference>
<protein>
    <submittedName>
        <fullName evidence="2">Uncharacterized protein</fullName>
    </submittedName>
</protein>
<sequence>VLAAIVGGAGSGGDAPATPAGDDAVVAGILAGRAAPLPQAEGDDELLGSALGGGQQQHDDAALRGALLGTAPGSRGGAPVDAGWLEGRNSLRLEEDAALAALLGPAPLPSPRAGTRRPGQDLSARPGGAKVRGQAQALAAGLLHADDGRGLLFAALRRGAGLCRQDLFRYSVTLHVVPRPSSDVVNLVLDLLPFDASLRISRAAWTRTLERWQSHLAPTTPGRVSPEAVMGTRHTSRKERARPARSPFAHSLPERRRGPSPPPPRRPGPSASRGTTPR</sequence>
<evidence type="ECO:0000256" key="1">
    <source>
        <dbReference type="SAM" id="MobiDB-lite"/>
    </source>
</evidence>
<accession>A0ABN9W270</accession>
<organism evidence="2 3">
    <name type="scientific">Prorocentrum cordatum</name>
    <dbReference type="NCBI Taxonomy" id="2364126"/>
    <lineage>
        <taxon>Eukaryota</taxon>
        <taxon>Sar</taxon>
        <taxon>Alveolata</taxon>
        <taxon>Dinophyceae</taxon>
        <taxon>Prorocentrales</taxon>
        <taxon>Prorocentraceae</taxon>
        <taxon>Prorocentrum</taxon>
    </lineage>
</organism>
<reference evidence="2" key="1">
    <citation type="submission" date="2023-10" db="EMBL/GenBank/DDBJ databases">
        <authorList>
            <person name="Chen Y."/>
            <person name="Shah S."/>
            <person name="Dougan E. K."/>
            <person name="Thang M."/>
            <person name="Chan C."/>
        </authorList>
    </citation>
    <scope>NUCLEOTIDE SEQUENCE [LARGE SCALE GENOMIC DNA]</scope>
</reference>
<dbReference type="EMBL" id="CAUYUJ010017888">
    <property type="protein sequence ID" value="CAK0878826.1"/>
    <property type="molecule type" value="Genomic_DNA"/>
</dbReference>
<gene>
    <name evidence="2" type="ORF">PCOR1329_LOCUS62449</name>
</gene>
<feature type="non-terminal residue" evidence="2">
    <location>
        <position position="1"/>
    </location>
</feature>
<comment type="caution">
    <text evidence="2">The sequence shown here is derived from an EMBL/GenBank/DDBJ whole genome shotgun (WGS) entry which is preliminary data.</text>
</comment>
<feature type="region of interest" description="Disordered" evidence="1">
    <location>
        <begin position="104"/>
        <end position="127"/>
    </location>
</feature>
<evidence type="ECO:0000313" key="2">
    <source>
        <dbReference type="EMBL" id="CAK0878826.1"/>
    </source>
</evidence>
<name>A0ABN9W270_9DINO</name>
<evidence type="ECO:0000313" key="3">
    <source>
        <dbReference type="Proteomes" id="UP001189429"/>
    </source>
</evidence>
<keyword evidence="3" id="KW-1185">Reference proteome</keyword>